<keyword evidence="1" id="KW-0812">Transmembrane</keyword>
<feature type="transmembrane region" description="Helical" evidence="1">
    <location>
        <begin position="196"/>
        <end position="216"/>
    </location>
</feature>
<keyword evidence="2" id="KW-0732">Signal</keyword>
<sequence length="228" mass="21852">MRFKKFAATSALAIAAVGVSAGTAYAAPAAAPAEGIHWDTEIDGASVVLKTDAGSLTTDNGQFQVRAADGAVVTSFPLNFVTGDVAHPVAAQIDGNTATFTPNLDPAAAFPAPALPAPALHDVASQADQDAAMSAAVNQFGLSTSMGTLLGTLIGGVAGCALGAAGGAIAGVVIMSVPTGIAGCVAGAAIGIPLGAASGLVLTGVPAAIAVGIGLYNRMTAPDSTPAS</sequence>
<feature type="domain" description="DUF8020" evidence="3">
    <location>
        <begin position="35"/>
        <end position="103"/>
    </location>
</feature>
<proteinExistence type="predicted"/>
<keyword evidence="1" id="KW-1133">Transmembrane helix</keyword>
<organism evidence="4 5">
    <name type="scientific">Nocardia tengchongensis</name>
    <dbReference type="NCBI Taxonomy" id="2055889"/>
    <lineage>
        <taxon>Bacteria</taxon>
        <taxon>Bacillati</taxon>
        <taxon>Actinomycetota</taxon>
        <taxon>Actinomycetes</taxon>
        <taxon>Mycobacteriales</taxon>
        <taxon>Nocardiaceae</taxon>
        <taxon>Nocardia</taxon>
    </lineage>
</organism>
<feature type="transmembrane region" description="Helical" evidence="1">
    <location>
        <begin position="169"/>
        <end position="190"/>
    </location>
</feature>
<evidence type="ECO:0000256" key="2">
    <source>
        <dbReference type="SAM" id="SignalP"/>
    </source>
</evidence>
<dbReference type="Pfam" id="PF26059">
    <property type="entry name" value="DUF8020"/>
    <property type="match status" value="1"/>
</dbReference>
<evidence type="ECO:0000313" key="4">
    <source>
        <dbReference type="EMBL" id="QVI20874.1"/>
    </source>
</evidence>
<evidence type="ECO:0000256" key="1">
    <source>
        <dbReference type="SAM" id="Phobius"/>
    </source>
</evidence>
<dbReference type="RefSeq" id="WP_213556982.1">
    <property type="nucleotide sequence ID" value="NZ_JBHZDI010000082.1"/>
</dbReference>
<dbReference type="InterPro" id="IPR058333">
    <property type="entry name" value="DUF8020"/>
</dbReference>
<feature type="transmembrane region" description="Helical" evidence="1">
    <location>
        <begin position="140"/>
        <end position="162"/>
    </location>
</feature>
<accession>A0ABX8CPS1</accession>
<feature type="chain" id="PRO_5046091531" description="DUF8020 domain-containing protein" evidence="2">
    <location>
        <begin position="27"/>
        <end position="228"/>
    </location>
</feature>
<feature type="signal peptide" evidence="2">
    <location>
        <begin position="1"/>
        <end position="26"/>
    </location>
</feature>
<dbReference type="Proteomes" id="UP000683310">
    <property type="component" value="Chromosome"/>
</dbReference>
<gene>
    <name evidence="4" type="ORF">KHQ06_33130</name>
</gene>
<reference evidence="4 5" key="1">
    <citation type="submission" date="2021-04" db="EMBL/GenBank/DDBJ databases">
        <title>Nocardia tengchongensis.</title>
        <authorList>
            <person name="Zhuang k."/>
            <person name="Ran Y."/>
            <person name="Li W."/>
        </authorList>
    </citation>
    <scope>NUCLEOTIDE SEQUENCE [LARGE SCALE GENOMIC DNA]</scope>
    <source>
        <strain evidence="4 5">CFH S0057</strain>
    </source>
</reference>
<evidence type="ECO:0000259" key="3">
    <source>
        <dbReference type="Pfam" id="PF26059"/>
    </source>
</evidence>
<dbReference type="EMBL" id="CP074371">
    <property type="protein sequence ID" value="QVI20874.1"/>
    <property type="molecule type" value="Genomic_DNA"/>
</dbReference>
<keyword evidence="5" id="KW-1185">Reference proteome</keyword>
<keyword evidence="1" id="KW-0472">Membrane</keyword>
<protein>
    <recommendedName>
        <fullName evidence="3">DUF8020 domain-containing protein</fullName>
    </recommendedName>
</protein>
<evidence type="ECO:0000313" key="5">
    <source>
        <dbReference type="Proteomes" id="UP000683310"/>
    </source>
</evidence>
<name>A0ABX8CPS1_9NOCA</name>